<dbReference type="EMBL" id="JGZR01000002">
    <property type="protein sequence ID" value="KFJ05080.1"/>
    <property type="molecule type" value="Genomic_DNA"/>
</dbReference>
<evidence type="ECO:0000313" key="4">
    <source>
        <dbReference type="EMBL" id="KFJ05080.1"/>
    </source>
</evidence>
<dbReference type="SUPFAM" id="SSF50952">
    <property type="entry name" value="Soluble quinoprotein glucose dehydrogenase"/>
    <property type="match status" value="1"/>
</dbReference>
<dbReference type="Pfam" id="PF07995">
    <property type="entry name" value="GSDH"/>
    <property type="match status" value="1"/>
</dbReference>
<keyword evidence="4" id="KW-0560">Oxidoreductase</keyword>
<dbReference type="eggNOG" id="COG2133">
    <property type="taxonomic scope" value="Bacteria"/>
</dbReference>
<dbReference type="Gene3D" id="2.120.10.30">
    <property type="entry name" value="TolB, C-terminal domain"/>
    <property type="match status" value="1"/>
</dbReference>
<dbReference type="PANTHER" id="PTHR19328:SF13">
    <property type="entry name" value="HIPL1 PROTEIN"/>
    <property type="match status" value="1"/>
</dbReference>
<feature type="signal peptide" evidence="2">
    <location>
        <begin position="1"/>
        <end position="21"/>
    </location>
</feature>
<feature type="compositionally biased region" description="Basic and acidic residues" evidence="1">
    <location>
        <begin position="342"/>
        <end position="357"/>
    </location>
</feature>
<proteinExistence type="predicted"/>
<feature type="compositionally biased region" description="Polar residues" evidence="1">
    <location>
        <begin position="32"/>
        <end position="48"/>
    </location>
</feature>
<gene>
    <name evidence="4" type="ORF">BISU_1608</name>
</gene>
<dbReference type="OrthoDB" id="9770043at2"/>
<dbReference type="PANTHER" id="PTHR19328">
    <property type="entry name" value="HEDGEHOG-INTERACTING PROTEIN"/>
    <property type="match status" value="1"/>
</dbReference>
<evidence type="ECO:0000259" key="3">
    <source>
        <dbReference type="Pfam" id="PF07995"/>
    </source>
</evidence>
<comment type="caution">
    <text evidence="4">The sequence shown here is derived from an EMBL/GenBank/DDBJ whole genome shotgun (WGS) entry which is preliminary data.</text>
</comment>
<dbReference type="InterPro" id="IPR011042">
    <property type="entry name" value="6-blade_b-propeller_TolB-like"/>
</dbReference>
<organism evidence="4 5">
    <name type="scientific">Bifidobacterium subtile</name>
    <dbReference type="NCBI Taxonomy" id="77635"/>
    <lineage>
        <taxon>Bacteria</taxon>
        <taxon>Bacillati</taxon>
        <taxon>Actinomycetota</taxon>
        <taxon>Actinomycetes</taxon>
        <taxon>Bifidobacteriales</taxon>
        <taxon>Bifidobacteriaceae</taxon>
        <taxon>Bifidobacterium</taxon>
    </lineage>
</organism>
<feature type="region of interest" description="Disordered" evidence="1">
    <location>
        <begin position="27"/>
        <end position="48"/>
    </location>
</feature>
<feature type="region of interest" description="Disordered" evidence="1">
    <location>
        <begin position="338"/>
        <end position="357"/>
    </location>
</feature>
<protein>
    <submittedName>
        <fullName evidence="4">Glucose dehydrogenase</fullName>
        <ecNumber evidence="4">1.1.5.2</ecNumber>
    </submittedName>
</protein>
<feature type="chain" id="PRO_5039309278" evidence="2">
    <location>
        <begin position="22"/>
        <end position="357"/>
    </location>
</feature>
<evidence type="ECO:0000313" key="5">
    <source>
        <dbReference type="Proteomes" id="UP000029055"/>
    </source>
</evidence>
<accession>A0A087EBC9</accession>
<reference evidence="4 5" key="1">
    <citation type="submission" date="2014-03" db="EMBL/GenBank/DDBJ databases">
        <title>Genomics of Bifidobacteria.</title>
        <authorList>
            <person name="Ventura M."/>
            <person name="Milani C."/>
            <person name="Lugli G.A."/>
        </authorList>
    </citation>
    <scope>NUCLEOTIDE SEQUENCE [LARGE SCALE GENOMIC DNA]</scope>
    <source>
        <strain evidence="4 5">LMG 11597</strain>
    </source>
</reference>
<feature type="domain" description="Glucose/Sorbosone dehydrogenase" evidence="3">
    <location>
        <begin position="54"/>
        <end position="343"/>
    </location>
</feature>
<dbReference type="AlphaFoldDB" id="A0A087EBC9"/>
<evidence type="ECO:0000256" key="2">
    <source>
        <dbReference type="SAM" id="SignalP"/>
    </source>
</evidence>
<keyword evidence="5" id="KW-1185">Reference proteome</keyword>
<keyword evidence="2" id="KW-0732">Signal</keyword>
<dbReference type="STRING" id="77635.BISU_1608"/>
<dbReference type="PROSITE" id="PS51257">
    <property type="entry name" value="PROKAR_LIPOPROTEIN"/>
    <property type="match status" value="1"/>
</dbReference>
<dbReference type="GO" id="GO:0008876">
    <property type="term" value="F:quinoprotein glucose dehydrogenase activity"/>
    <property type="evidence" value="ECO:0007669"/>
    <property type="project" value="UniProtKB-EC"/>
</dbReference>
<evidence type="ECO:0000256" key="1">
    <source>
        <dbReference type="SAM" id="MobiDB-lite"/>
    </source>
</evidence>
<dbReference type="InterPro" id="IPR011041">
    <property type="entry name" value="Quinoprot_gluc/sorb_DH_b-prop"/>
</dbReference>
<name>A0A087EBC9_9BIFI</name>
<sequence length="357" mass="37657">MQSIRRIAAAFAACAISFSLAACTAGGRNAEPTGTQPSSAHTGSGDGTSIVQGLESPWSIAFLGDAALLSERDSGRILEFDGSGETREVGTLGGASHSGEGGLLGIATHDGYLYAYMTTDQDNRIVRQRIQGQPGSLSLGREELVLSGIPSASYHDGGRIAFGPDGMLYATTGDAGDRSNAQDLDSLAGKILRLAPDGTIPQDNPFAGSPVYSYGHRNPQGLAWDDRGVLYSSEFGQDTWDELNVIKAGANYGWPVVEGIGHRNGYVDPVQQWHPSDASPSGMAIANGTIYIANLRGESLRTVPLDDLSDSTVLFKGQYGRLRDVAQAPDGSLWVLTNNTDGRGDPRQGDDRIIAVQ</sequence>
<dbReference type="RefSeq" id="WP_024463811.1">
    <property type="nucleotide sequence ID" value="NZ_CP062939.1"/>
</dbReference>
<dbReference type="EC" id="1.1.5.2" evidence="4"/>
<dbReference type="InterPro" id="IPR012938">
    <property type="entry name" value="Glc/Sorbosone_DH"/>
</dbReference>
<dbReference type="Proteomes" id="UP000029055">
    <property type="component" value="Unassembled WGS sequence"/>
</dbReference>